<evidence type="ECO:0000256" key="4">
    <source>
        <dbReference type="ARBA" id="ARBA00023212"/>
    </source>
</evidence>
<evidence type="ECO:0000256" key="5">
    <source>
        <dbReference type="ARBA" id="ARBA00023273"/>
    </source>
</evidence>
<organism evidence="6 7">
    <name type="scientific">Aedes aegypti</name>
    <name type="common">Yellowfever mosquito</name>
    <name type="synonym">Culex aegypti</name>
    <dbReference type="NCBI Taxonomy" id="7159"/>
    <lineage>
        <taxon>Eukaryota</taxon>
        <taxon>Metazoa</taxon>
        <taxon>Ecdysozoa</taxon>
        <taxon>Arthropoda</taxon>
        <taxon>Hexapoda</taxon>
        <taxon>Insecta</taxon>
        <taxon>Pterygota</taxon>
        <taxon>Neoptera</taxon>
        <taxon>Endopterygota</taxon>
        <taxon>Diptera</taxon>
        <taxon>Nematocera</taxon>
        <taxon>Culicoidea</taxon>
        <taxon>Culicidae</taxon>
        <taxon>Culicinae</taxon>
        <taxon>Aedini</taxon>
        <taxon>Aedes</taxon>
        <taxon>Stegomyia</taxon>
    </lineage>
</organism>
<evidence type="ECO:0000256" key="2">
    <source>
        <dbReference type="ARBA" id="ARBA00022490"/>
    </source>
</evidence>
<dbReference type="VEuPathDB" id="VectorBase:AAEL009690"/>
<dbReference type="PANTHER" id="PTHR12968:SF4">
    <property type="entry name" value="TECTONIC-LIKE COMPLEX MEMBER MKS1"/>
    <property type="match status" value="1"/>
</dbReference>
<reference evidence="6 7" key="1">
    <citation type="submission" date="2017-06" db="EMBL/GenBank/DDBJ databases">
        <title>Aedes aegypti genome working group (AGWG) sequencing and assembly.</title>
        <authorList>
            <consortium name="Aedes aegypti Genome Working Group (AGWG)"/>
            <person name="Matthews B.J."/>
        </authorList>
    </citation>
    <scope>NUCLEOTIDE SEQUENCE [LARGE SCALE GENOMIC DNA]</scope>
    <source>
        <strain evidence="6 7">LVP_AGWG</strain>
    </source>
</reference>
<evidence type="ECO:0000313" key="7">
    <source>
        <dbReference type="Proteomes" id="UP000008820"/>
    </source>
</evidence>
<evidence type="ECO:0000313" key="6">
    <source>
        <dbReference type="EnsemblMetazoa" id="AAEL009690-PA"/>
    </source>
</evidence>
<dbReference type="PANTHER" id="PTHR12968">
    <property type="entry name" value="B9 DOMAIN-CONTAINING"/>
    <property type="match status" value="1"/>
</dbReference>
<keyword evidence="3" id="KW-0970">Cilium biogenesis/degradation</keyword>
<keyword evidence="7" id="KW-1185">Reference proteome</keyword>
<dbReference type="GO" id="GO:0036038">
    <property type="term" value="C:MKS complex"/>
    <property type="evidence" value="ECO:0007669"/>
    <property type="project" value="TreeGrafter"/>
</dbReference>
<keyword evidence="5" id="KW-0966">Cell projection</keyword>
<keyword evidence="2" id="KW-0963">Cytoplasm</keyword>
<dbReference type="InterPro" id="IPR010796">
    <property type="entry name" value="C2_B9-type_dom"/>
</dbReference>
<dbReference type="AlphaFoldDB" id="A0A1S4FNG5"/>
<proteinExistence type="predicted"/>
<keyword evidence="4" id="KW-0206">Cytoskeleton</keyword>
<accession>A0A1S4FNG5</accession>
<evidence type="ECO:0000256" key="1">
    <source>
        <dbReference type="ARBA" id="ARBA00004120"/>
    </source>
</evidence>
<dbReference type="InParanoid" id="A0A1S4FNG5"/>
<dbReference type="Proteomes" id="UP000008820">
    <property type="component" value="Chromosome 3"/>
</dbReference>
<dbReference type="GO" id="GO:0060271">
    <property type="term" value="P:cilium assembly"/>
    <property type="evidence" value="ECO:0007669"/>
    <property type="project" value="TreeGrafter"/>
</dbReference>
<evidence type="ECO:0000256" key="3">
    <source>
        <dbReference type="ARBA" id="ARBA00022794"/>
    </source>
</evidence>
<protein>
    <submittedName>
        <fullName evidence="6">Uncharacterized protein</fullName>
    </submittedName>
</protein>
<comment type="subcellular location">
    <subcellularLocation>
        <location evidence="1">Cytoplasm</location>
        <location evidence="1">Cytoskeleton</location>
        <location evidence="1">Cilium basal body</location>
    </subcellularLocation>
</comment>
<dbReference type="Pfam" id="PF07162">
    <property type="entry name" value="B9-C2"/>
    <property type="match status" value="1"/>
</dbReference>
<sequence>MFSRQKCFKTGVYRTNGLVNNWKFRITLKKIYSLIEIPQFDQSSEASLFDEPSSNAEEQLDITWQEKVFSQYEIEYYGVKENCSSDLQKRYHNAIKSSGLADRENRGKIFTYTTDDNYAADDELCLATRVNRSPVEPEDDYESMFIMADLGAEIVLFAIKWNAKENMLLVYPDFNCMAINPYYKEIQGDSRQMYHFGIQDLNSKLKRTVSRETVQIQDALMVKLTRLTLREDLLSKDNFSYPENHQLQFLVMLELISGENFSYDNTHVRFTFDLPIEAKIVNGFIDGCTHSSMKTDGKWQYSQCHELLLRIPERFDIGESIKVYFEVISIDTWHRERLLGNADLIIPLEAQILETTLKCIKIENNQSFYDKLEAFLVGGRRKINLKEFFGQNDSALLNRYGSCTDMAGTLAIKCHIMRQHRPQIIQFTGLDAKKHGKFRTNVVTIEELLKSYQRARERLEEVVNLKY</sequence>
<dbReference type="FunCoup" id="A0A1S4FNG5">
    <property type="interactions" value="255"/>
</dbReference>
<name>A0A1S4FNG5_AEDAE</name>
<dbReference type="OrthoDB" id="10263520at2759"/>
<reference evidence="6" key="2">
    <citation type="submission" date="2020-05" db="UniProtKB">
        <authorList>
            <consortium name="EnsemblMetazoa"/>
        </authorList>
    </citation>
    <scope>IDENTIFICATION</scope>
    <source>
        <strain evidence="6">LVP_AGWG</strain>
    </source>
</reference>
<gene>
    <name evidence="6" type="primary">5572248</name>
</gene>
<dbReference type="EnsemblMetazoa" id="AAEL009690-RA">
    <property type="protein sequence ID" value="AAEL009690-PA"/>
    <property type="gene ID" value="AAEL009690"/>
</dbReference>